<evidence type="ECO:0000313" key="4">
    <source>
        <dbReference type="Proteomes" id="UP000557307"/>
    </source>
</evidence>
<dbReference type="PANTHER" id="PTHR43818:SF10">
    <property type="entry name" value="NADH-DEPENDENT DEHYDROGENASE-RELATED"/>
    <property type="match status" value="1"/>
</dbReference>
<dbReference type="Proteomes" id="UP000557307">
    <property type="component" value="Unassembled WGS sequence"/>
</dbReference>
<dbReference type="Gene3D" id="3.30.360.10">
    <property type="entry name" value="Dihydrodipicolinate Reductase, domain 2"/>
    <property type="match status" value="1"/>
</dbReference>
<sequence>MTHEKKTSLNRRAFLQGSTLAVAAFTIVPRHVLGKGYLAPSDKLNIAAVGCGGKADVNIRLAYNGGTDNIVALCDVDDRQAKKYRTQFEKAPYYRDFRVMLEKEAKNMDAVIITTPDHMHYPVAIAAMELGKHVYCEKPLTKDIWEARKLTEAAQKYRVVTQMGNQGSSGDGTRQTEAMVQAGLIGEVHTVEVWTDRPVWPQGVKSPKDRGESQPIPPEVDWNLWLGTAPQRPYHEAYMPFRWRGYWDFGTGALGDMGCHFMDVPFRALRLGYPTSVECSVGSVYADFFQEAFFDDVCPPSSSIHLRFPAQGTSGKEIRLNWYDGGIRPALPDGCNYQQVFGSKDGGILFIGTKGILSAELFGANPRLWPEATFKGTSLPKPARALVEGGTEGHQQQWVKACKKGFGTYTSSSFDQSGPLTETVLMGNLAVRSYLYREPQANGRGYQFPGRQKLLWDGPTMKITNFAPANQFVKREYRTGW</sequence>
<dbReference type="SUPFAM" id="SSF55347">
    <property type="entry name" value="Glyceraldehyde-3-phosphate dehydrogenase-like, C-terminal domain"/>
    <property type="match status" value="1"/>
</dbReference>
<feature type="domain" description="Gfo/Idh/MocA-like oxidoreductase bacterial type C-terminal" evidence="2">
    <location>
        <begin position="176"/>
        <end position="263"/>
    </location>
</feature>
<gene>
    <name evidence="3" type="ORF">HNQ92_003563</name>
</gene>
<dbReference type="InterPro" id="IPR006311">
    <property type="entry name" value="TAT_signal"/>
</dbReference>
<name>A0A840TMD6_9BACT</name>
<keyword evidence="4" id="KW-1185">Reference proteome</keyword>
<dbReference type="Gene3D" id="3.40.50.720">
    <property type="entry name" value="NAD(P)-binding Rossmann-like Domain"/>
    <property type="match status" value="1"/>
</dbReference>
<dbReference type="PANTHER" id="PTHR43818">
    <property type="entry name" value="BCDNA.GH03377"/>
    <property type="match status" value="1"/>
</dbReference>
<dbReference type="SUPFAM" id="SSF51735">
    <property type="entry name" value="NAD(P)-binding Rossmann-fold domains"/>
    <property type="match status" value="1"/>
</dbReference>
<evidence type="ECO:0000259" key="2">
    <source>
        <dbReference type="Pfam" id="PF19051"/>
    </source>
</evidence>
<comment type="caution">
    <text evidence="3">The sequence shown here is derived from an EMBL/GenBank/DDBJ whole genome shotgun (WGS) entry which is preliminary data.</text>
</comment>
<organism evidence="3 4">
    <name type="scientific">Rhabdobacter roseus</name>
    <dbReference type="NCBI Taxonomy" id="1655419"/>
    <lineage>
        <taxon>Bacteria</taxon>
        <taxon>Pseudomonadati</taxon>
        <taxon>Bacteroidota</taxon>
        <taxon>Cytophagia</taxon>
        <taxon>Cytophagales</taxon>
        <taxon>Cytophagaceae</taxon>
        <taxon>Rhabdobacter</taxon>
    </lineage>
</organism>
<dbReference type="Pfam" id="PF01408">
    <property type="entry name" value="GFO_IDH_MocA"/>
    <property type="match status" value="1"/>
</dbReference>
<dbReference type="Pfam" id="PF19051">
    <property type="entry name" value="GFO_IDH_MocA_C2"/>
    <property type="match status" value="1"/>
</dbReference>
<accession>A0A840TMD6</accession>
<dbReference type="AlphaFoldDB" id="A0A840TMD6"/>
<reference evidence="3 4" key="1">
    <citation type="submission" date="2020-08" db="EMBL/GenBank/DDBJ databases">
        <title>Genomic Encyclopedia of Type Strains, Phase IV (KMG-IV): sequencing the most valuable type-strain genomes for metagenomic binning, comparative biology and taxonomic classification.</title>
        <authorList>
            <person name="Goeker M."/>
        </authorList>
    </citation>
    <scope>NUCLEOTIDE SEQUENCE [LARGE SCALE GENOMIC DNA]</scope>
    <source>
        <strain evidence="3 4">DSM 105074</strain>
    </source>
</reference>
<dbReference type="EMBL" id="JACHGF010000005">
    <property type="protein sequence ID" value="MBB5285406.1"/>
    <property type="molecule type" value="Genomic_DNA"/>
</dbReference>
<evidence type="ECO:0000313" key="3">
    <source>
        <dbReference type="EMBL" id="MBB5285406.1"/>
    </source>
</evidence>
<feature type="domain" description="Gfo/Idh/MocA-like oxidoreductase N-terminal" evidence="1">
    <location>
        <begin position="44"/>
        <end position="164"/>
    </location>
</feature>
<proteinExistence type="predicted"/>
<dbReference type="InterPro" id="IPR000683">
    <property type="entry name" value="Gfo/Idh/MocA-like_OxRdtase_N"/>
</dbReference>
<dbReference type="InterPro" id="IPR036291">
    <property type="entry name" value="NAD(P)-bd_dom_sf"/>
</dbReference>
<dbReference type="GO" id="GO:0000166">
    <property type="term" value="F:nucleotide binding"/>
    <property type="evidence" value="ECO:0007669"/>
    <property type="project" value="InterPro"/>
</dbReference>
<dbReference type="InterPro" id="IPR043906">
    <property type="entry name" value="Gfo/Idh/MocA_OxRdtase_bact_C"/>
</dbReference>
<protein>
    <submittedName>
        <fullName evidence="3">Putative dehydrogenase</fullName>
    </submittedName>
</protein>
<dbReference type="InterPro" id="IPR050463">
    <property type="entry name" value="Gfo/Idh/MocA_oxidrdct_glycsds"/>
</dbReference>
<dbReference type="RefSeq" id="WP_184175508.1">
    <property type="nucleotide sequence ID" value="NZ_JACHGF010000005.1"/>
</dbReference>
<dbReference type="PROSITE" id="PS51318">
    <property type="entry name" value="TAT"/>
    <property type="match status" value="1"/>
</dbReference>
<evidence type="ECO:0000259" key="1">
    <source>
        <dbReference type="Pfam" id="PF01408"/>
    </source>
</evidence>